<keyword evidence="2" id="KW-0677">Repeat</keyword>
<evidence type="ECO:0000256" key="3">
    <source>
        <dbReference type="ARBA" id="ARBA00023157"/>
    </source>
</evidence>
<name>A0A1X7VSA7_AMPQE</name>
<evidence type="ECO:0000256" key="7">
    <source>
        <dbReference type="SAM" id="SignalP"/>
    </source>
</evidence>
<comment type="caution">
    <text evidence="5">Lacks conserved residue(s) required for the propagation of feature annotation.</text>
</comment>
<dbReference type="AlphaFoldDB" id="A0A1X7VSA7"/>
<keyword evidence="6" id="KW-0472">Membrane</keyword>
<accession>A0A1X7VSA7</accession>
<protein>
    <recommendedName>
        <fullName evidence="8">SRCR domain-containing protein</fullName>
    </recommendedName>
</protein>
<dbReference type="InParanoid" id="A0A1X7VSA7"/>
<feature type="disulfide bond" evidence="5">
    <location>
        <begin position="102"/>
        <end position="112"/>
    </location>
</feature>
<dbReference type="EnsemblMetazoa" id="Aqu2.1.42764_001">
    <property type="protein sequence ID" value="Aqu2.1.42764_001"/>
    <property type="gene ID" value="Aqu2.1.42764"/>
</dbReference>
<reference evidence="9" key="1">
    <citation type="submission" date="2017-05" db="UniProtKB">
        <authorList>
            <consortium name="EnsemblMetazoa"/>
        </authorList>
    </citation>
    <scope>IDENTIFICATION</scope>
</reference>
<dbReference type="GO" id="GO:0016020">
    <property type="term" value="C:membrane"/>
    <property type="evidence" value="ECO:0007669"/>
    <property type="project" value="InterPro"/>
</dbReference>
<evidence type="ECO:0000256" key="5">
    <source>
        <dbReference type="PROSITE-ProRule" id="PRU00196"/>
    </source>
</evidence>
<dbReference type="Pfam" id="PF00530">
    <property type="entry name" value="SRCR"/>
    <property type="match status" value="2"/>
</dbReference>
<feature type="chain" id="PRO_5010871909" description="SRCR domain-containing protein" evidence="7">
    <location>
        <begin position="25"/>
        <end position="330"/>
    </location>
</feature>
<dbReference type="OrthoDB" id="536948at2759"/>
<feature type="signal peptide" evidence="7">
    <location>
        <begin position="1"/>
        <end position="24"/>
    </location>
</feature>
<evidence type="ECO:0000256" key="1">
    <source>
        <dbReference type="ARBA" id="ARBA00022729"/>
    </source>
</evidence>
<evidence type="ECO:0000313" key="9">
    <source>
        <dbReference type="EnsemblMetazoa" id="Aqu2.1.42764_001"/>
    </source>
</evidence>
<keyword evidence="3 5" id="KW-1015">Disulfide bond</keyword>
<dbReference type="SMART" id="SM00202">
    <property type="entry name" value="SR"/>
    <property type="match status" value="2"/>
</dbReference>
<organism evidence="9">
    <name type="scientific">Amphimedon queenslandica</name>
    <name type="common">Sponge</name>
    <dbReference type="NCBI Taxonomy" id="400682"/>
    <lineage>
        <taxon>Eukaryota</taxon>
        <taxon>Metazoa</taxon>
        <taxon>Porifera</taxon>
        <taxon>Demospongiae</taxon>
        <taxon>Heteroscleromorpha</taxon>
        <taxon>Haplosclerida</taxon>
        <taxon>Niphatidae</taxon>
        <taxon>Amphimedon</taxon>
    </lineage>
</organism>
<keyword evidence="6" id="KW-0812">Transmembrane</keyword>
<evidence type="ECO:0000256" key="4">
    <source>
        <dbReference type="ARBA" id="ARBA00023180"/>
    </source>
</evidence>
<dbReference type="InterPro" id="IPR036772">
    <property type="entry name" value="SRCR-like_dom_sf"/>
</dbReference>
<dbReference type="InterPro" id="IPR001190">
    <property type="entry name" value="SRCR"/>
</dbReference>
<dbReference type="PANTHER" id="PTHR47653">
    <property type="entry name" value="PROTEIN BARK BEETLE"/>
    <property type="match status" value="1"/>
</dbReference>
<feature type="domain" description="SRCR" evidence="8">
    <location>
        <begin position="146"/>
        <end position="249"/>
    </location>
</feature>
<keyword evidence="6" id="KW-1133">Transmembrane helix</keyword>
<proteinExistence type="predicted"/>
<dbReference type="PANTHER" id="PTHR47653:SF1">
    <property type="entry name" value="DELETED IN MALIGNANT BRAIN TUMORS 1 PROTEIN"/>
    <property type="match status" value="1"/>
</dbReference>
<evidence type="ECO:0000256" key="6">
    <source>
        <dbReference type="SAM" id="Phobius"/>
    </source>
</evidence>
<dbReference type="SUPFAM" id="SSF56487">
    <property type="entry name" value="SRCR-like"/>
    <property type="match status" value="2"/>
</dbReference>
<feature type="transmembrane region" description="Helical" evidence="6">
    <location>
        <begin position="273"/>
        <end position="298"/>
    </location>
</feature>
<keyword evidence="1 7" id="KW-0732">Signal</keyword>
<keyword evidence="4" id="KW-0325">Glycoprotein</keyword>
<dbReference type="Gene3D" id="3.10.250.10">
    <property type="entry name" value="SRCR-like domain"/>
    <property type="match status" value="2"/>
</dbReference>
<dbReference type="STRING" id="400682.A0A1X7VSA7"/>
<dbReference type="GO" id="GO:0045217">
    <property type="term" value="P:cell-cell junction maintenance"/>
    <property type="evidence" value="ECO:0007669"/>
    <property type="project" value="TreeGrafter"/>
</dbReference>
<feature type="domain" description="SRCR" evidence="8">
    <location>
        <begin position="28"/>
        <end position="133"/>
    </location>
</feature>
<dbReference type="InterPro" id="IPR053243">
    <property type="entry name" value="SJ_maturation_regulator"/>
</dbReference>
<evidence type="ECO:0000256" key="2">
    <source>
        <dbReference type="ARBA" id="ARBA00022737"/>
    </source>
</evidence>
<evidence type="ECO:0000259" key="8">
    <source>
        <dbReference type="PROSITE" id="PS50287"/>
    </source>
</evidence>
<sequence>MAVMKMNCFLLFVAILLCIEVANANGVVRLNLNGSVDPSNTEGVIEVYYNNRWGSICYLDVFSMFYMYVPDVVCHQLGYTGGNIGSNSGVVNTSPVFGLVECSDSYLTLTQCSCNTDFSPNCTFADNLDITCYATRIWDNPYPGMVRLQGGNYTGQGIVQVYCNNEWAAVCNDGGLIEDETGWTICTQLGYNVYDVGTTSYTGKAWLDNVDCSSDDSDEDPPSCLSKCSGGKCPSSTFSCSTALNVTCAHGITFYPGGIKDACKFAHGLSGGAIAGIAVSGCLVGFIIGFIILCICCCKRRSSSAPVQGRSTERDNILNRRNTAINYSKV</sequence>
<dbReference type="PROSITE" id="PS50287">
    <property type="entry name" value="SRCR_2"/>
    <property type="match status" value="2"/>
</dbReference>